<accession>A0A0P1G7G4</accession>
<organism evidence="1 2">
    <name type="scientific">Tropicibacter naphthalenivorans</name>
    <dbReference type="NCBI Taxonomy" id="441103"/>
    <lineage>
        <taxon>Bacteria</taxon>
        <taxon>Pseudomonadati</taxon>
        <taxon>Pseudomonadota</taxon>
        <taxon>Alphaproteobacteria</taxon>
        <taxon>Rhodobacterales</taxon>
        <taxon>Roseobacteraceae</taxon>
        <taxon>Tropicibacter</taxon>
    </lineage>
</organism>
<keyword evidence="2" id="KW-1185">Reference proteome</keyword>
<reference evidence="1 2" key="1">
    <citation type="submission" date="2015-09" db="EMBL/GenBank/DDBJ databases">
        <authorList>
            <consortium name="Swine Surveillance"/>
        </authorList>
    </citation>
    <scope>NUCLEOTIDE SEQUENCE [LARGE SCALE GENOMIC DNA]</scope>
    <source>
        <strain evidence="1 2">CECT 7648</strain>
    </source>
</reference>
<gene>
    <name evidence="1" type="ORF">TRN7648_01582</name>
</gene>
<protein>
    <submittedName>
        <fullName evidence="1">Uncharacterized protein</fullName>
    </submittedName>
</protein>
<evidence type="ECO:0000313" key="2">
    <source>
        <dbReference type="Proteomes" id="UP000054935"/>
    </source>
</evidence>
<sequence>MLDDTPRPSEPSNRLARLFALHRTEEIIEAEQVAMHHGEAALSDDQIADIMAQAIHSLTAPRD</sequence>
<name>A0A0P1G7G4_9RHOB</name>
<proteinExistence type="predicted"/>
<dbReference type="EMBL" id="CYSE01000002">
    <property type="protein sequence ID" value="CUH77643.1"/>
    <property type="molecule type" value="Genomic_DNA"/>
</dbReference>
<dbReference type="Proteomes" id="UP000054935">
    <property type="component" value="Unassembled WGS sequence"/>
</dbReference>
<evidence type="ECO:0000313" key="1">
    <source>
        <dbReference type="EMBL" id="CUH77643.1"/>
    </source>
</evidence>
<dbReference type="AlphaFoldDB" id="A0A0P1G7G4"/>
<dbReference type="STRING" id="441103.TRN7648_01582"/>
<dbReference type="RefSeq" id="WP_058247065.1">
    <property type="nucleotide sequence ID" value="NZ_CYSE01000002.1"/>
</dbReference>